<name>A0AAD4GEA1_BOLED</name>
<sequence>MTPLVVVHTGHHPRTAMTGIVVPVDAKEKSIVQSDPRGLKTLLECWSKKAWASSRNSKTNVMHSRFGRRSARARVLRITNDRESPSIPPNVRRDQGDEIDTGSREPCYAVAFPPCLIYSHDPLQYSADTDDIVPFETCSSIACPLVTVQSPALNLKRASRGDADGMDGILDKDDRRRHLSLVPVGLCRFRGLHLKRQPTLYSASSFKRAYIVLEYTWDDS</sequence>
<evidence type="ECO:0000313" key="1">
    <source>
        <dbReference type="EMBL" id="KAF8440004.1"/>
    </source>
</evidence>
<dbReference type="AlphaFoldDB" id="A0AAD4GEA1"/>
<evidence type="ECO:0000313" key="2">
    <source>
        <dbReference type="Proteomes" id="UP001194468"/>
    </source>
</evidence>
<keyword evidence="2" id="KW-1185">Reference proteome</keyword>
<accession>A0AAD4GEA1</accession>
<dbReference type="EMBL" id="WHUW01000013">
    <property type="protein sequence ID" value="KAF8440004.1"/>
    <property type="molecule type" value="Genomic_DNA"/>
</dbReference>
<gene>
    <name evidence="1" type="ORF">L210DRAFT_3630828</name>
</gene>
<organism evidence="1 2">
    <name type="scientific">Boletus edulis BED1</name>
    <dbReference type="NCBI Taxonomy" id="1328754"/>
    <lineage>
        <taxon>Eukaryota</taxon>
        <taxon>Fungi</taxon>
        <taxon>Dikarya</taxon>
        <taxon>Basidiomycota</taxon>
        <taxon>Agaricomycotina</taxon>
        <taxon>Agaricomycetes</taxon>
        <taxon>Agaricomycetidae</taxon>
        <taxon>Boletales</taxon>
        <taxon>Boletineae</taxon>
        <taxon>Boletaceae</taxon>
        <taxon>Boletoideae</taxon>
        <taxon>Boletus</taxon>
    </lineage>
</organism>
<dbReference type="Proteomes" id="UP001194468">
    <property type="component" value="Unassembled WGS sequence"/>
</dbReference>
<comment type="caution">
    <text evidence="1">The sequence shown here is derived from an EMBL/GenBank/DDBJ whole genome shotgun (WGS) entry which is preliminary data.</text>
</comment>
<reference evidence="1" key="2">
    <citation type="journal article" date="2020" name="Nat. Commun.">
        <title>Large-scale genome sequencing of mycorrhizal fungi provides insights into the early evolution of symbiotic traits.</title>
        <authorList>
            <person name="Miyauchi S."/>
            <person name="Kiss E."/>
            <person name="Kuo A."/>
            <person name="Drula E."/>
            <person name="Kohler A."/>
            <person name="Sanchez-Garcia M."/>
            <person name="Morin E."/>
            <person name="Andreopoulos B."/>
            <person name="Barry K.W."/>
            <person name="Bonito G."/>
            <person name="Buee M."/>
            <person name="Carver A."/>
            <person name="Chen C."/>
            <person name="Cichocki N."/>
            <person name="Clum A."/>
            <person name="Culley D."/>
            <person name="Crous P.W."/>
            <person name="Fauchery L."/>
            <person name="Girlanda M."/>
            <person name="Hayes R.D."/>
            <person name="Keri Z."/>
            <person name="LaButti K."/>
            <person name="Lipzen A."/>
            <person name="Lombard V."/>
            <person name="Magnuson J."/>
            <person name="Maillard F."/>
            <person name="Murat C."/>
            <person name="Nolan M."/>
            <person name="Ohm R.A."/>
            <person name="Pangilinan J."/>
            <person name="Pereira M.F."/>
            <person name="Perotto S."/>
            <person name="Peter M."/>
            <person name="Pfister S."/>
            <person name="Riley R."/>
            <person name="Sitrit Y."/>
            <person name="Stielow J.B."/>
            <person name="Szollosi G."/>
            <person name="Zifcakova L."/>
            <person name="Stursova M."/>
            <person name="Spatafora J.W."/>
            <person name="Tedersoo L."/>
            <person name="Vaario L.M."/>
            <person name="Yamada A."/>
            <person name="Yan M."/>
            <person name="Wang P."/>
            <person name="Xu J."/>
            <person name="Bruns T."/>
            <person name="Baldrian P."/>
            <person name="Vilgalys R."/>
            <person name="Dunand C."/>
            <person name="Henrissat B."/>
            <person name="Grigoriev I.V."/>
            <person name="Hibbett D."/>
            <person name="Nagy L.G."/>
            <person name="Martin F.M."/>
        </authorList>
    </citation>
    <scope>NUCLEOTIDE SEQUENCE</scope>
    <source>
        <strain evidence="1">BED1</strain>
    </source>
</reference>
<reference evidence="1" key="1">
    <citation type="submission" date="2019-10" db="EMBL/GenBank/DDBJ databases">
        <authorList>
            <consortium name="DOE Joint Genome Institute"/>
            <person name="Kuo A."/>
            <person name="Miyauchi S."/>
            <person name="Kiss E."/>
            <person name="Drula E."/>
            <person name="Kohler A."/>
            <person name="Sanchez-Garcia M."/>
            <person name="Andreopoulos B."/>
            <person name="Barry K.W."/>
            <person name="Bonito G."/>
            <person name="Buee M."/>
            <person name="Carver A."/>
            <person name="Chen C."/>
            <person name="Cichocki N."/>
            <person name="Clum A."/>
            <person name="Culley D."/>
            <person name="Crous P.W."/>
            <person name="Fauchery L."/>
            <person name="Girlanda M."/>
            <person name="Hayes R."/>
            <person name="Keri Z."/>
            <person name="LaButti K."/>
            <person name="Lipzen A."/>
            <person name="Lombard V."/>
            <person name="Magnuson J."/>
            <person name="Maillard F."/>
            <person name="Morin E."/>
            <person name="Murat C."/>
            <person name="Nolan M."/>
            <person name="Ohm R."/>
            <person name="Pangilinan J."/>
            <person name="Pereira M."/>
            <person name="Perotto S."/>
            <person name="Peter M."/>
            <person name="Riley R."/>
            <person name="Sitrit Y."/>
            <person name="Stielow B."/>
            <person name="Szollosi G."/>
            <person name="Zifcakova L."/>
            <person name="Stursova M."/>
            <person name="Spatafora J.W."/>
            <person name="Tedersoo L."/>
            <person name="Vaario L.-M."/>
            <person name="Yamada A."/>
            <person name="Yan M."/>
            <person name="Wang P."/>
            <person name="Xu J."/>
            <person name="Bruns T."/>
            <person name="Baldrian P."/>
            <person name="Vilgalys R."/>
            <person name="Henrissat B."/>
            <person name="Grigoriev I.V."/>
            <person name="Hibbett D."/>
            <person name="Nagy L.G."/>
            <person name="Martin F.M."/>
        </authorList>
    </citation>
    <scope>NUCLEOTIDE SEQUENCE</scope>
    <source>
        <strain evidence="1">BED1</strain>
    </source>
</reference>
<protein>
    <submittedName>
        <fullName evidence="1">Uncharacterized protein</fullName>
    </submittedName>
</protein>
<proteinExistence type="predicted"/>